<sequence>MTWIEALILLGVGLFTGVINTLAGGGSLITLPLFIFMGLPSSEANATNRIGVFLQSLVAVGGFKSKGVSVFPYAFYVSITAVIGCIIGAYFAIDIKGPLFNKILAVVMVIVIILTVLKPYLAHKGTLEIFTPRRKLLTIVLFFFVGLYGGFIQAGVGFLIIATLTGVHGFNMAKTNSIKSFVIVCYTLVALGIFWWEDQIRWDYGLTLAAGNSAGGWIASRWSVGKDDKWIRIILIVTVVGLAIKLWFFG</sequence>
<keyword evidence="10" id="KW-1185">Reference proteome</keyword>
<dbReference type="RefSeq" id="WP_395416319.1">
    <property type="nucleotide sequence ID" value="NZ_JBIPKE010000012.1"/>
</dbReference>
<evidence type="ECO:0000256" key="3">
    <source>
        <dbReference type="ARBA" id="ARBA00022448"/>
    </source>
</evidence>
<evidence type="ECO:0000313" key="10">
    <source>
        <dbReference type="Proteomes" id="UP001610063"/>
    </source>
</evidence>
<proteinExistence type="inferred from homology"/>
<feature type="transmembrane region" description="Helical" evidence="8">
    <location>
        <begin position="230"/>
        <end position="249"/>
    </location>
</feature>
<dbReference type="Pfam" id="PF01925">
    <property type="entry name" value="TauE"/>
    <property type="match status" value="1"/>
</dbReference>
<evidence type="ECO:0000256" key="2">
    <source>
        <dbReference type="ARBA" id="ARBA00009142"/>
    </source>
</evidence>
<evidence type="ECO:0000256" key="8">
    <source>
        <dbReference type="RuleBase" id="RU363041"/>
    </source>
</evidence>
<feature type="transmembrane region" description="Helical" evidence="8">
    <location>
        <begin position="137"/>
        <end position="165"/>
    </location>
</feature>
<feature type="transmembrane region" description="Helical" evidence="8">
    <location>
        <begin position="73"/>
        <end position="93"/>
    </location>
</feature>
<comment type="subcellular location">
    <subcellularLocation>
        <location evidence="1 8">Cell membrane</location>
        <topology evidence="1 8">Multi-pass membrane protein</topology>
    </subcellularLocation>
</comment>
<organism evidence="9 10">
    <name type="scientific">Marinoscillum luteum</name>
    <dbReference type="NCBI Taxonomy" id="861051"/>
    <lineage>
        <taxon>Bacteria</taxon>
        <taxon>Pseudomonadati</taxon>
        <taxon>Bacteroidota</taxon>
        <taxon>Cytophagia</taxon>
        <taxon>Cytophagales</taxon>
        <taxon>Reichenbachiellaceae</taxon>
        <taxon>Marinoscillum</taxon>
    </lineage>
</organism>
<evidence type="ECO:0000256" key="4">
    <source>
        <dbReference type="ARBA" id="ARBA00022475"/>
    </source>
</evidence>
<evidence type="ECO:0000256" key="5">
    <source>
        <dbReference type="ARBA" id="ARBA00022692"/>
    </source>
</evidence>
<feature type="transmembrane region" description="Helical" evidence="8">
    <location>
        <begin position="99"/>
        <end position="117"/>
    </location>
</feature>
<reference evidence="9 10" key="1">
    <citation type="journal article" date="2013" name="Int. J. Syst. Evol. Microbiol.">
        <title>Marinoscillum luteum sp. nov., isolated from marine sediment.</title>
        <authorList>
            <person name="Cha I.T."/>
            <person name="Park S.J."/>
            <person name="Kim S.J."/>
            <person name="Kim J.G."/>
            <person name="Jung M.Y."/>
            <person name="Shin K.S."/>
            <person name="Kwon K.K."/>
            <person name="Yang S.H."/>
            <person name="Seo Y.S."/>
            <person name="Rhee S.K."/>
        </authorList>
    </citation>
    <scope>NUCLEOTIDE SEQUENCE [LARGE SCALE GENOMIC DNA]</scope>
    <source>
        <strain evidence="9 10">KCTC 23939</strain>
    </source>
</reference>
<dbReference type="EMBL" id="JBIPKE010000012">
    <property type="protein sequence ID" value="MFH6982640.1"/>
    <property type="molecule type" value="Genomic_DNA"/>
</dbReference>
<evidence type="ECO:0000313" key="9">
    <source>
        <dbReference type="EMBL" id="MFH6982640.1"/>
    </source>
</evidence>
<dbReference type="PANTHER" id="PTHR30269:SF0">
    <property type="entry name" value="MEMBRANE TRANSPORTER PROTEIN YFCA-RELATED"/>
    <property type="match status" value="1"/>
</dbReference>
<protein>
    <recommendedName>
        <fullName evidence="8">Probable membrane transporter protein</fullName>
    </recommendedName>
</protein>
<gene>
    <name evidence="9" type="ORF">ACHKAR_04275</name>
</gene>
<comment type="similarity">
    <text evidence="2 8">Belongs to the 4-toluene sulfonate uptake permease (TSUP) (TC 2.A.102) family.</text>
</comment>
<feature type="transmembrane region" description="Helical" evidence="8">
    <location>
        <begin position="177"/>
        <end position="196"/>
    </location>
</feature>
<keyword evidence="7 8" id="KW-0472">Membrane</keyword>
<feature type="transmembrane region" description="Helical" evidence="8">
    <location>
        <begin position="6"/>
        <end position="39"/>
    </location>
</feature>
<keyword evidence="6 8" id="KW-1133">Transmembrane helix</keyword>
<accession>A0ABW7N6E8</accession>
<dbReference type="InterPro" id="IPR052017">
    <property type="entry name" value="TSUP"/>
</dbReference>
<keyword evidence="3" id="KW-0813">Transport</keyword>
<comment type="caution">
    <text evidence="9">The sequence shown here is derived from an EMBL/GenBank/DDBJ whole genome shotgun (WGS) entry which is preliminary data.</text>
</comment>
<dbReference type="PANTHER" id="PTHR30269">
    <property type="entry name" value="TRANSMEMBRANE PROTEIN YFCA"/>
    <property type="match status" value="1"/>
</dbReference>
<dbReference type="InterPro" id="IPR002781">
    <property type="entry name" value="TM_pro_TauE-like"/>
</dbReference>
<dbReference type="Proteomes" id="UP001610063">
    <property type="component" value="Unassembled WGS sequence"/>
</dbReference>
<keyword evidence="5 8" id="KW-0812">Transmembrane</keyword>
<evidence type="ECO:0000256" key="7">
    <source>
        <dbReference type="ARBA" id="ARBA00023136"/>
    </source>
</evidence>
<name>A0ABW7N6E8_9BACT</name>
<evidence type="ECO:0000256" key="6">
    <source>
        <dbReference type="ARBA" id="ARBA00022989"/>
    </source>
</evidence>
<keyword evidence="4 8" id="KW-1003">Cell membrane</keyword>
<evidence type="ECO:0000256" key="1">
    <source>
        <dbReference type="ARBA" id="ARBA00004651"/>
    </source>
</evidence>